<accession>A0A8J5VWL4</accession>
<evidence type="ECO:0000313" key="5">
    <source>
        <dbReference type="Proteomes" id="UP000729402"/>
    </source>
</evidence>
<dbReference type="InterPro" id="IPR033133">
    <property type="entry name" value="PUM-HD"/>
</dbReference>
<dbReference type="AlphaFoldDB" id="A0A8J5VWL4"/>
<dbReference type="PROSITE" id="PS50302">
    <property type="entry name" value="PUM"/>
    <property type="match status" value="1"/>
</dbReference>
<proteinExistence type="predicted"/>
<feature type="repeat" description="Pumilio" evidence="2">
    <location>
        <begin position="1"/>
        <end position="27"/>
    </location>
</feature>
<evidence type="ECO:0000259" key="3">
    <source>
        <dbReference type="PROSITE" id="PS50303"/>
    </source>
</evidence>
<reference evidence="4" key="1">
    <citation type="journal article" date="2021" name="bioRxiv">
        <title>Whole Genome Assembly and Annotation of Northern Wild Rice, Zizania palustris L., Supports a Whole Genome Duplication in the Zizania Genus.</title>
        <authorList>
            <person name="Haas M."/>
            <person name="Kono T."/>
            <person name="Macchietto M."/>
            <person name="Millas R."/>
            <person name="McGilp L."/>
            <person name="Shao M."/>
            <person name="Duquette J."/>
            <person name="Hirsch C.N."/>
            <person name="Kimball J."/>
        </authorList>
    </citation>
    <scope>NUCLEOTIDE SEQUENCE</scope>
    <source>
        <tissue evidence="4">Fresh leaf tissue</tissue>
    </source>
</reference>
<keyword evidence="5" id="KW-1185">Reference proteome</keyword>
<sequence>MMDHHGNYMIQKVLETLEMWQRDMAVAAAMHHVGLLTVYAPGRNLVMQVNKLLAARGRKVMQILLASMLPLYFHG</sequence>
<comment type="caution">
    <text evidence="4">The sequence shown here is derived from an EMBL/GenBank/DDBJ whole genome shotgun (WGS) entry which is preliminary data.</text>
</comment>
<dbReference type="GO" id="GO:0003723">
    <property type="term" value="F:RNA binding"/>
    <property type="evidence" value="ECO:0007669"/>
    <property type="project" value="InterPro"/>
</dbReference>
<dbReference type="PROSITE" id="PS50303">
    <property type="entry name" value="PUM_HD"/>
    <property type="match status" value="1"/>
</dbReference>
<evidence type="ECO:0000256" key="1">
    <source>
        <dbReference type="ARBA" id="ARBA00022737"/>
    </source>
</evidence>
<dbReference type="EMBL" id="JAAALK010000287">
    <property type="protein sequence ID" value="KAG8060244.1"/>
    <property type="molecule type" value="Genomic_DNA"/>
</dbReference>
<organism evidence="4 5">
    <name type="scientific">Zizania palustris</name>
    <name type="common">Northern wild rice</name>
    <dbReference type="NCBI Taxonomy" id="103762"/>
    <lineage>
        <taxon>Eukaryota</taxon>
        <taxon>Viridiplantae</taxon>
        <taxon>Streptophyta</taxon>
        <taxon>Embryophyta</taxon>
        <taxon>Tracheophyta</taxon>
        <taxon>Spermatophyta</taxon>
        <taxon>Magnoliopsida</taxon>
        <taxon>Liliopsida</taxon>
        <taxon>Poales</taxon>
        <taxon>Poaceae</taxon>
        <taxon>BOP clade</taxon>
        <taxon>Oryzoideae</taxon>
        <taxon>Oryzeae</taxon>
        <taxon>Zizaniinae</taxon>
        <taxon>Zizania</taxon>
    </lineage>
</organism>
<feature type="domain" description="PUM-HD" evidence="3">
    <location>
        <begin position="1"/>
        <end position="53"/>
    </location>
</feature>
<name>A0A8J5VWL4_ZIZPA</name>
<evidence type="ECO:0000313" key="4">
    <source>
        <dbReference type="EMBL" id="KAG8060244.1"/>
    </source>
</evidence>
<keyword evidence="1" id="KW-0677">Repeat</keyword>
<reference evidence="4" key="2">
    <citation type="submission" date="2021-02" db="EMBL/GenBank/DDBJ databases">
        <authorList>
            <person name="Kimball J.A."/>
            <person name="Haas M.W."/>
            <person name="Macchietto M."/>
            <person name="Kono T."/>
            <person name="Duquette J."/>
            <person name="Shao M."/>
        </authorList>
    </citation>
    <scope>NUCLEOTIDE SEQUENCE</scope>
    <source>
        <tissue evidence="4">Fresh leaf tissue</tissue>
    </source>
</reference>
<dbReference type="Proteomes" id="UP000729402">
    <property type="component" value="Unassembled WGS sequence"/>
</dbReference>
<dbReference type="InterPro" id="IPR001313">
    <property type="entry name" value="Pumilio_RNA-bd_rpt"/>
</dbReference>
<evidence type="ECO:0000256" key="2">
    <source>
        <dbReference type="PROSITE-ProRule" id="PRU00317"/>
    </source>
</evidence>
<gene>
    <name evidence="4" type="ORF">GUJ93_ZPchr0002g25913</name>
</gene>
<protein>
    <recommendedName>
        <fullName evidence="3">PUM-HD domain-containing protein</fullName>
    </recommendedName>
</protein>